<gene>
    <name evidence="4" type="primary">LOC106170210</name>
</gene>
<dbReference type="InParanoid" id="A0A2R2MM50"/>
<dbReference type="InterPro" id="IPR011047">
    <property type="entry name" value="Quinoprotein_ADH-like_sf"/>
</dbReference>
<feature type="repeat" description="WD" evidence="1">
    <location>
        <begin position="54"/>
        <end position="88"/>
    </location>
</feature>
<dbReference type="KEGG" id="lak:106170210"/>
<dbReference type="SMART" id="SM00320">
    <property type="entry name" value="WD40"/>
    <property type="match status" value="1"/>
</dbReference>
<reference evidence="4" key="1">
    <citation type="submission" date="2025-08" db="UniProtKB">
        <authorList>
            <consortium name="RefSeq"/>
        </authorList>
    </citation>
    <scope>IDENTIFICATION</scope>
    <source>
        <tissue evidence="4">Gonads</tissue>
    </source>
</reference>
<evidence type="ECO:0000256" key="2">
    <source>
        <dbReference type="SAM" id="MobiDB-lite"/>
    </source>
</evidence>
<organism evidence="3 4">
    <name type="scientific">Lingula anatina</name>
    <name type="common">Brachiopod</name>
    <name type="synonym">Lingula unguis</name>
    <dbReference type="NCBI Taxonomy" id="7574"/>
    <lineage>
        <taxon>Eukaryota</taxon>
        <taxon>Metazoa</taxon>
        <taxon>Spiralia</taxon>
        <taxon>Lophotrochozoa</taxon>
        <taxon>Brachiopoda</taxon>
        <taxon>Linguliformea</taxon>
        <taxon>Lingulata</taxon>
        <taxon>Lingulida</taxon>
        <taxon>Linguloidea</taxon>
        <taxon>Lingulidae</taxon>
        <taxon>Lingula</taxon>
    </lineage>
</organism>
<dbReference type="Gene3D" id="2.130.10.10">
    <property type="entry name" value="YVTN repeat-like/Quinoprotein amine dehydrogenase"/>
    <property type="match status" value="1"/>
</dbReference>
<dbReference type="InterPro" id="IPR015943">
    <property type="entry name" value="WD40/YVTN_repeat-like_dom_sf"/>
</dbReference>
<name>A0A2R2MM50_LINAN</name>
<dbReference type="SUPFAM" id="SSF50998">
    <property type="entry name" value="Quinoprotein alcohol dehydrogenase-like"/>
    <property type="match status" value="1"/>
</dbReference>
<dbReference type="GeneID" id="106170210"/>
<dbReference type="PANTHER" id="PTHR47822">
    <property type="entry name" value="CARBOHYDRATE BINDING DOMAIN CONTAINING PROTEIN"/>
    <property type="match status" value="1"/>
</dbReference>
<proteinExistence type="predicted"/>
<accession>A0A2R2MM50</accession>
<dbReference type="RefSeq" id="XP_023931280.1">
    <property type="nucleotide sequence ID" value="XM_024075512.1"/>
</dbReference>
<feature type="compositionally biased region" description="Low complexity" evidence="2">
    <location>
        <begin position="7"/>
        <end position="21"/>
    </location>
</feature>
<dbReference type="PANTHER" id="PTHR47822:SF2">
    <property type="entry name" value="F-BOX AND WD-40 DOMAIN PROTEIN 7"/>
    <property type="match status" value="1"/>
</dbReference>
<dbReference type="Pfam" id="PF00400">
    <property type="entry name" value="WD40"/>
    <property type="match status" value="1"/>
</dbReference>
<evidence type="ECO:0000313" key="3">
    <source>
        <dbReference type="Proteomes" id="UP000085678"/>
    </source>
</evidence>
<sequence>MFLFTPRGRSGSVGSVASTRRTSVSSDMESFRSRQPRMEGNLKWVDTLECSHEVMCCRFHPEGNVLAVGQADGTIKVFNPDTGQLLHVLSDDETIHTHLPVTSINFVIAMAGDDKIEHSHILMAT</sequence>
<dbReference type="AlphaFoldDB" id="A0A2R2MM50"/>
<dbReference type="STRING" id="7574.A0A2R2MM50"/>
<feature type="region of interest" description="Disordered" evidence="2">
    <location>
        <begin position="1"/>
        <end position="21"/>
    </location>
</feature>
<dbReference type="PROSITE" id="PS50082">
    <property type="entry name" value="WD_REPEATS_2"/>
    <property type="match status" value="1"/>
</dbReference>
<protein>
    <submittedName>
        <fullName evidence="4">Uncharacterized protein LOC106170210</fullName>
    </submittedName>
</protein>
<dbReference type="Proteomes" id="UP000085678">
    <property type="component" value="Unplaced"/>
</dbReference>
<dbReference type="OrthoDB" id="10251741at2759"/>
<evidence type="ECO:0000313" key="4">
    <source>
        <dbReference type="RefSeq" id="XP_023931280.1"/>
    </source>
</evidence>
<dbReference type="InterPro" id="IPR001680">
    <property type="entry name" value="WD40_rpt"/>
</dbReference>
<keyword evidence="3" id="KW-1185">Reference proteome</keyword>
<feature type="non-terminal residue" evidence="4">
    <location>
        <position position="125"/>
    </location>
</feature>
<keyword evidence="1" id="KW-0853">WD repeat</keyword>
<evidence type="ECO:0000256" key="1">
    <source>
        <dbReference type="PROSITE-ProRule" id="PRU00221"/>
    </source>
</evidence>